<dbReference type="Proteomes" id="UP001066276">
    <property type="component" value="Chromosome 3_1"/>
</dbReference>
<evidence type="ECO:0000256" key="1">
    <source>
        <dbReference type="SAM" id="MobiDB-lite"/>
    </source>
</evidence>
<gene>
    <name evidence="2" type="ORF">NDU88_006684</name>
</gene>
<feature type="compositionally biased region" description="Basic and acidic residues" evidence="1">
    <location>
        <begin position="1"/>
        <end position="17"/>
    </location>
</feature>
<dbReference type="EMBL" id="JANPWB010000005">
    <property type="protein sequence ID" value="KAJ1189943.1"/>
    <property type="molecule type" value="Genomic_DNA"/>
</dbReference>
<feature type="compositionally biased region" description="Basic and acidic residues" evidence="1">
    <location>
        <begin position="27"/>
        <end position="49"/>
    </location>
</feature>
<comment type="caution">
    <text evidence="2">The sequence shown here is derived from an EMBL/GenBank/DDBJ whole genome shotgun (WGS) entry which is preliminary data.</text>
</comment>
<reference evidence="2" key="1">
    <citation type="journal article" date="2022" name="bioRxiv">
        <title>Sequencing and chromosome-scale assembly of the giantPleurodeles waltlgenome.</title>
        <authorList>
            <person name="Brown T."/>
            <person name="Elewa A."/>
            <person name="Iarovenko S."/>
            <person name="Subramanian E."/>
            <person name="Araus A.J."/>
            <person name="Petzold A."/>
            <person name="Susuki M."/>
            <person name="Suzuki K.-i.T."/>
            <person name="Hayashi T."/>
            <person name="Toyoda A."/>
            <person name="Oliveira C."/>
            <person name="Osipova E."/>
            <person name="Leigh N.D."/>
            <person name="Simon A."/>
            <person name="Yun M.H."/>
        </authorList>
    </citation>
    <scope>NUCLEOTIDE SEQUENCE</scope>
    <source>
        <strain evidence="2">20211129_DDA</strain>
        <tissue evidence="2">Liver</tissue>
    </source>
</reference>
<organism evidence="2 3">
    <name type="scientific">Pleurodeles waltl</name>
    <name type="common">Iberian ribbed newt</name>
    <dbReference type="NCBI Taxonomy" id="8319"/>
    <lineage>
        <taxon>Eukaryota</taxon>
        <taxon>Metazoa</taxon>
        <taxon>Chordata</taxon>
        <taxon>Craniata</taxon>
        <taxon>Vertebrata</taxon>
        <taxon>Euteleostomi</taxon>
        <taxon>Amphibia</taxon>
        <taxon>Batrachia</taxon>
        <taxon>Caudata</taxon>
        <taxon>Salamandroidea</taxon>
        <taxon>Salamandridae</taxon>
        <taxon>Pleurodelinae</taxon>
        <taxon>Pleurodeles</taxon>
    </lineage>
</organism>
<dbReference type="AlphaFoldDB" id="A0AAV7UM70"/>
<protein>
    <submittedName>
        <fullName evidence="2">Uncharacterized protein</fullName>
    </submittedName>
</protein>
<accession>A0AAV7UM70</accession>
<feature type="region of interest" description="Disordered" evidence="1">
    <location>
        <begin position="1"/>
        <end position="57"/>
    </location>
</feature>
<evidence type="ECO:0000313" key="3">
    <source>
        <dbReference type="Proteomes" id="UP001066276"/>
    </source>
</evidence>
<sequence>MAALEAEEKAKGGRATEDGMEASASETLRHKTTAREARTATETSRRDVAYTDGFHPQDALLNSPSPKLLNSTVQLNACFSAPRTLVLFYKKSR</sequence>
<name>A0AAV7UM70_PLEWA</name>
<proteinExistence type="predicted"/>
<keyword evidence="3" id="KW-1185">Reference proteome</keyword>
<evidence type="ECO:0000313" key="2">
    <source>
        <dbReference type="EMBL" id="KAJ1189943.1"/>
    </source>
</evidence>